<dbReference type="InterPro" id="IPR001128">
    <property type="entry name" value="Cyt_P450"/>
</dbReference>
<accession>A0A7Z7N7G6</accession>
<reference evidence="5 6" key="1">
    <citation type="submission" date="2017-10" db="EMBL/GenBank/DDBJ databases">
        <authorList>
            <consortium name="Urmite Genomes"/>
        </authorList>
    </citation>
    <scope>NUCLEOTIDE SEQUENCE [LARGE SCALE GENOMIC DNA]</scope>
    <source>
        <strain evidence="5 6">FB-527</strain>
    </source>
</reference>
<sequence>MSVPQRLNRMPGPWEPSLVQSLQWLTRPDFYQRMADRYGPVFRMRFLYWGDIAVFTTSNAAQQILTLPRTVAHSGMEAMREGMGPHAVVLLNEDEHRRMRKLLMPPLMGSRLKQWEVFIERRTMAEVSRWPVNEPFAIRPIAEEITLDVIAKIVFGMRDAARAQELRALLPALYNWSPVTALGFISPLGRLDLGGWSPWGRFRRKRDRIDELLYSEIALRRREFAACDDRAEASDDRSDLLSVLLLARDEDGNGLTDAEVRDQLVAMLLAGHETSATAIAWAVERLTHNASVLERLLGSLEEGDTAYLDAVIKETLRSRPVAHEVPRVLAQDAEIDGWALPAGTGVGIAIPVLHHDPMLYREPDKFRPERFLDGNEPDPSAWLPFGGGVRRCPGANLAMLEMRVVLTTILRHVRLEPDRPEPETPTAYHVTTVPARGGRVVVTERLRRHSEVVS</sequence>
<dbReference type="Proteomes" id="UP000554965">
    <property type="component" value="Unassembled WGS sequence"/>
</dbReference>
<keyword evidence="4" id="KW-0503">Monooxygenase</keyword>
<protein>
    <submittedName>
        <fullName evidence="5">Cytochrome P450 137</fullName>
        <ecNumber evidence="5">1.14.-.-</ecNumber>
    </submittedName>
</protein>
<dbReference type="InterPro" id="IPR036396">
    <property type="entry name" value="Cyt_P450_sf"/>
</dbReference>
<dbReference type="GO" id="GO:0016705">
    <property type="term" value="F:oxidoreductase activity, acting on paired donors, with incorporation or reduction of molecular oxygen"/>
    <property type="evidence" value="ECO:0007669"/>
    <property type="project" value="InterPro"/>
</dbReference>
<dbReference type="EMBL" id="OCTY01000002">
    <property type="protein sequence ID" value="SOJ52520.1"/>
    <property type="molecule type" value="Genomic_DNA"/>
</dbReference>
<dbReference type="GO" id="GO:0020037">
    <property type="term" value="F:heme binding"/>
    <property type="evidence" value="ECO:0007669"/>
    <property type="project" value="InterPro"/>
</dbReference>
<dbReference type="PANTHER" id="PTHR24305">
    <property type="entry name" value="CYTOCHROME P450"/>
    <property type="match status" value="1"/>
</dbReference>
<evidence type="ECO:0000256" key="2">
    <source>
        <dbReference type="ARBA" id="ARBA00010617"/>
    </source>
</evidence>
<keyword evidence="6" id="KW-1185">Reference proteome</keyword>
<dbReference type="CDD" id="cd11053">
    <property type="entry name" value="CYP110-like"/>
    <property type="match status" value="1"/>
</dbReference>
<organism evidence="5 6">
    <name type="scientific">Mycobacterium simulans</name>
    <dbReference type="NCBI Taxonomy" id="627089"/>
    <lineage>
        <taxon>Bacteria</taxon>
        <taxon>Bacillati</taxon>
        <taxon>Actinomycetota</taxon>
        <taxon>Actinomycetes</taxon>
        <taxon>Mycobacteriales</taxon>
        <taxon>Mycobacteriaceae</taxon>
        <taxon>Mycobacterium</taxon>
    </lineage>
</organism>
<dbReference type="Gene3D" id="1.10.630.10">
    <property type="entry name" value="Cytochrome P450"/>
    <property type="match status" value="1"/>
</dbReference>
<gene>
    <name evidence="5" type="ORF">MSIMFB_00036</name>
</gene>
<keyword evidence="3 4" id="KW-0408">Iron</keyword>
<dbReference type="PANTHER" id="PTHR24305:SF166">
    <property type="entry name" value="CYTOCHROME P450 12A4, MITOCHONDRIAL-RELATED"/>
    <property type="match status" value="1"/>
</dbReference>
<dbReference type="PROSITE" id="PS00086">
    <property type="entry name" value="CYTOCHROME_P450"/>
    <property type="match status" value="1"/>
</dbReference>
<dbReference type="RefSeq" id="WP_186240956.1">
    <property type="nucleotide sequence ID" value="NZ_OCTY01000002.1"/>
</dbReference>
<evidence type="ECO:0000256" key="1">
    <source>
        <dbReference type="ARBA" id="ARBA00001971"/>
    </source>
</evidence>
<feature type="binding site" description="axial binding residue" evidence="3">
    <location>
        <position position="392"/>
    </location>
    <ligand>
        <name>heme</name>
        <dbReference type="ChEBI" id="CHEBI:30413"/>
    </ligand>
    <ligandPart>
        <name>Fe</name>
        <dbReference type="ChEBI" id="CHEBI:18248"/>
    </ligandPart>
</feature>
<evidence type="ECO:0000313" key="6">
    <source>
        <dbReference type="Proteomes" id="UP000554965"/>
    </source>
</evidence>
<dbReference type="SUPFAM" id="SSF48264">
    <property type="entry name" value="Cytochrome P450"/>
    <property type="match status" value="1"/>
</dbReference>
<dbReference type="AlphaFoldDB" id="A0A7Z7N7G6"/>
<keyword evidence="3 4" id="KW-0479">Metal-binding</keyword>
<dbReference type="PRINTS" id="PR00385">
    <property type="entry name" value="P450"/>
</dbReference>
<keyword evidence="4 5" id="KW-0560">Oxidoreductase</keyword>
<comment type="caution">
    <text evidence="5">The sequence shown here is derived from an EMBL/GenBank/DDBJ whole genome shotgun (WGS) entry which is preliminary data.</text>
</comment>
<dbReference type="GO" id="GO:0005506">
    <property type="term" value="F:iron ion binding"/>
    <property type="evidence" value="ECO:0007669"/>
    <property type="project" value="InterPro"/>
</dbReference>
<dbReference type="InterPro" id="IPR050121">
    <property type="entry name" value="Cytochrome_P450_monoxygenase"/>
</dbReference>
<dbReference type="EC" id="1.14.-.-" evidence="5"/>
<comment type="similarity">
    <text evidence="2 4">Belongs to the cytochrome P450 family.</text>
</comment>
<dbReference type="Pfam" id="PF00067">
    <property type="entry name" value="p450"/>
    <property type="match status" value="1"/>
</dbReference>
<dbReference type="GO" id="GO:0004497">
    <property type="term" value="F:monooxygenase activity"/>
    <property type="evidence" value="ECO:0007669"/>
    <property type="project" value="UniProtKB-KW"/>
</dbReference>
<name>A0A7Z7N7G6_9MYCO</name>
<dbReference type="InterPro" id="IPR017972">
    <property type="entry name" value="Cyt_P450_CS"/>
</dbReference>
<evidence type="ECO:0000256" key="4">
    <source>
        <dbReference type="RuleBase" id="RU000461"/>
    </source>
</evidence>
<dbReference type="PRINTS" id="PR00463">
    <property type="entry name" value="EP450I"/>
</dbReference>
<evidence type="ECO:0000313" key="5">
    <source>
        <dbReference type="EMBL" id="SOJ52520.1"/>
    </source>
</evidence>
<proteinExistence type="inferred from homology"/>
<comment type="cofactor">
    <cofactor evidence="1 3">
        <name>heme</name>
        <dbReference type="ChEBI" id="CHEBI:30413"/>
    </cofactor>
</comment>
<keyword evidence="3 4" id="KW-0349">Heme</keyword>
<dbReference type="InterPro" id="IPR002401">
    <property type="entry name" value="Cyt_P450_E_grp-I"/>
</dbReference>
<evidence type="ECO:0000256" key="3">
    <source>
        <dbReference type="PIRSR" id="PIRSR602401-1"/>
    </source>
</evidence>